<protein>
    <submittedName>
        <fullName evidence="1">(California timema) hypothetical protein</fullName>
    </submittedName>
</protein>
<reference evidence="1" key="1">
    <citation type="submission" date="2020-11" db="EMBL/GenBank/DDBJ databases">
        <authorList>
            <person name="Tran Van P."/>
        </authorList>
    </citation>
    <scope>NUCLEOTIDE SEQUENCE</scope>
</reference>
<sequence>MVYGRPKHVASSLGCTQTLHKALEMKKSNFVNTDEAPLYKNPETCKEIV</sequence>
<organism evidence="1">
    <name type="scientific">Timema californicum</name>
    <name type="common">California timema</name>
    <name type="synonym">Walking stick</name>
    <dbReference type="NCBI Taxonomy" id="61474"/>
    <lineage>
        <taxon>Eukaryota</taxon>
        <taxon>Metazoa</taxon>
        <taxon>Ecdysozoa</taxon>
        <taxon>Arthropoda</taxon>
        <taxon>Hexapoda</taxon>
        <taxon>Insecta</taxon>
        <taxon>Pterygota</taxon>
        <taxon>Neoptera</taxon>
        <taxon>Polyneoptera</taxon>
        <taxon>Phasmatodea</taxon>
        <taxon>Timematodea</taxon>
        <taxon>Timematoidea</taxon>
        <taxon>Timematidae</taxon>
        <taxon>Timema</taxon>
    </lineage>
</organism>
<dbReference type="AlphaFoldDB" id="A0A7R9JH89"/>
<name>A0A7R9JH89_TIMCA</name>
<gene>
    <name evidence="1" type="ORF">TCMB3V08_LOCUS11788</name>
</gene>
<proteinExistence type="predicted"/>
<accession>A0A7R9JH89</accession>
<evidence type="ECO:0000313" key="1">
    <source>
        <dbReference type="EMBL" id="CAD7579254.1"/>
    </source>
</evidence>
<dbReference type="EMBL" id="OE190733">
    <property type="protein sequence ID" value="CAD7579254.1"/>
    <property type="molecule type" value="Genomic_DNA"/>
</dbReference>